<dbReference type="GO" id="GO:0003677">
    <property type="term" value="F:DNA binding"/>
    <property type="evidence" value="ECO:0007669"/>
    <property type="project" value="UniProtKB-KW"/>
</dbReference>
<keyword evidence="4" id="KW-0804">Transcription</keyword>
<accession>A0A1B7ING4</accession>
<keyword evidence="3" id="KW-0238">DNA-binding</keyword>
<dbReference type="SUPFAM" id="SSF100950">
    <property type="entry name" value="NagB/RpiA/CoA transferase-like"/>
    <property type="match status" value="1"/>
</dbReference>
<dbReference type="InterPro" id="IPR037171">
    <property type="entry name" value="NagB/RpiA_transferase-like"/>
</dbReference>
<name>A0A1B7ING4_9ENTR</name>
<dbReference type="GO" id="GO:0030246">
    <property type="term" value="F:carbohydrate binding"/>
    <property type="evidence" value="ECO:0007669"/>
    <property type="project" value="InterPro"/>
</dbReference>
<protein>
    <submittedName>
        <fullName evidence="6">Mannitol utilization transcriptional regulator</fullName>
    </submittedName>
</protein>
<organism evidence="6 7">
    <name type="scientific">Buttiauxella brennerae ATCC 51605</name>
    <dbReference type="NCBI Taxonomy" id="1354251"/>
    <lineage>
        <taxon>Bacteria</taxon>
        <taxon>Pseudomonadati</taxon>
        <taxon>Pseudomonadota</taxon>
        <taxon>Gammaproteobacteria</taxon>
        <taxon>Enterobacterales</taxon>
        <taxon>Enterobacteriaceae</taxon>
        <taxon>Buttiauxella</taxon>
    </lineage>
</organism>
<evidence type="ECO:0000259" key="5">
    <source>
        <dbReference type="Pfam" id="PF04198"/>
    </source>
</evidence>
<proteinExistence type="inferred from homology"/>
<reference evidence="6 7" key="1">
    <citation type="submission" date="2016-04" db="EMBL/GenBank/DDBJ databases">
        <title>ATOL: Assembling a taxonomically balanced genome-scale reconstruction of the evolutionary history of the Enterobacteriaceae.</title>
        <authorList>
            <person name="Plunkett G.III."/>
            <person name="Neeno-Eckwall E.C."/>
            <person name="Glasner J.D."/>
            <person name="Perna N.T."/>
        </authorList>
    </citation>
    <scope>NUCLEOTIDE SEQUENCE [LARGE SCALE GENOMIC DNA]</scope>
    <source>
        <strain evidence="6 7">ATCC 51605</strain>
    </source>
</reference>
<keyword evidence="2" id="KW-0805">Transcription regulation</keyword>
<comment type="caution">
    <text evidence="6">The sequence shown here is derived from an EMBL/GenBank/DDBJ whole genome shotgun (WGS) entry which is preliminary data.</text>
</comment>
<dbReference type="EMBL" id="LXER01000020">
    <property type="protein sequence ID" value="OAT31201.1"/>
    <property type="molecule type" value="Genomic_DNA"/>
</dbReference>
<dbReference type="Gene3D" id="3.40.50.1360">
    <property type="match status" value="1"/>
</dbReference>
<gene>
    <name evidence="6" type="ORF">M975_2531</name>
</gene>
<comment type="similarity">
    <text evidence="1">Belongs to the SorC transcriptional regulatory family.</text>
</comment>
<evidence type="ECO:0000256" key="1">
    <source>
        <dbReference type="ARBA" id="ARBA00010466"/>
    </source>
</evidence>
<feature type="domain" description="Sugar-binding" evidence="5">
    <location>
        <begin position="64"/>
        <end position="315"/>
    </location>
</feature>
<dbReference type="Proteomes" id="UP000078410">
    <property type="component" value="Unassembled WGS sequence"/>
</dbReference>
<evidence type="ECO:0000313" key="6">
    <source>
        <dbReference type="EMBL" id="OAT31201.1"/>
    </source>
</evidence>
<dbReference type="PANTHER" id="PTHR34294">
    <property type="entry name" value="TRANSCRIPTIONAL REGULATOR-RELATED"/>
    <property type="match status" value="1"/>
</dbReference>
<evidence type="ECO:0000256" key="3">
    <source>
        <dbReference type="ARBA" id="ARBA00023125"/>
    </source>
</evidence>
<evidence type="ECO:0000256" key="2">
    <source>
        <dbReference type="ARBA" id="ARBA00023015"/>
    </source>
</evidence>
<dbReference type="Gene3D" id="1.10.10.60">
    <property type="entry name" value="Homeodomain-like"/>
    <property type="match status" value="1"/>
</dbReference>
<dbReference type="Pfam" id="PF04198">
    <property type="entry name" value="Sugar-bind"/>
    <property type="match status" value="1"/>
</dbReference>
<dbReference type="PANTHER" id="PTHR34294:SF1">
    <property type="entry name" value="TRANSCRIPTIONAL REGULATOR LSRR"/>
    <property type="match status" value="1"/>
</dbReference>
<dbReference type="AlphaFoldDB" id="A0A1B7ING4"/>
<evidence type="ECO:0000256" key="4">
    <source>
        <dbReference type="ARBA" id="ARBA00023163"/>
    </source>
</evidence>
<dbReference type="InterPro" id="IPR007324">
    <property type="entry name" value="Sugar-bd_dom_put"/>
</dbReference>
<sequence>MLNKLITEEDIRLDQKVRAAWMYYIAGQNQSEIATQLGTSRPVVQRLLAAAKEEGIVSIGLNHPVASCLNYAQMLKEKYGLIECNVVPAFTSDMTLDSVSFGCYQLMEKYLRSDNEKVIGIGSGLTLKKTIKRIDFDSPNTRCVALISAMDADGKCNYYDDVPLLLASKIQANYYQWPAPRYAQTSLEHQMWCSNRLFNNVSNVALQADVIFVGIGALNQESPIFKDGFITFEQLEMLTRQGAIGEVLGRFIDENGDVVESDINNLITSYDIRRSDCPRIAAACGEDKRPAIFSALKGKWINGLVTDEHTARWLLTR</sequence>
<dbReference type="InterPro" id="IPR051054">
    <property type="entry name" value="SorC_transcr_regulators"/>
</dbReference>
<evidence type="ECO:0000313" key="7">
    <source>
        <dbReference type="Proteomes" id="UP000078410"/>
    </source>
</evidence>
<keyword evidence="7" id="KW-1185">Reference proteome</keyword>
<dbReference type="PATRIC" id="fig|1354251.4.peg.2611"/>